<evidence type="ECO:0000313" key="8">
    <source>
        <dbReference type="EMBL" id="PKI80955.1"/>
    </source>
</evidence>
<dbReference type="InterPro" id="IPR050090">
    <property type="entry name" value="Tyrosine_recombinase_XerCD"/>
</dbReference>
<dbReference type="GO" id="GO:0003677">
    <property type="term" value="F:DNA binding"/>
    <property type="evidence" value="ECO:0007669"/>
    <property type="project" value="UniProtKB-UniRule"/>
</dbReference>
<feature type="domain" description="Tyr recombinase" evidence="6">
    <location>
        <begin position="182"/>
        <end position="368"/>
    </location>
</feature>
<comment type="similarity">
    <text evidence="1">Belongs to the 'phage' integrase family.</text>
</comment>
<dbReference type="InterPro" id="IPR002104">
    <property type="entry name" value="Integrase_catalytic"/>
</dbReference>
<dbReference type="PROSITE" id="PS51898">
    <property type="entry name" value="TYR_RECOMBINASE"/>
    <property type="match status" value="1"/>
</dbReference>
<sequence>MKMIKSKKHTGVYQKTLSNGDISYYYSYKDLDGKKIWKCVGKKSNGFSERDAVAQRRKVLAEVSYSDEPLYIKKRKQKEVITVRQLADKYFDEKSDIKNHRDAYLKYINKIDPVFGEKNINHLTSKEVESFKKKLVKEGYRNASVNYYLAQLRAIINYAIEKDVIDISNPCSKVKLLKLNNARQRILSKEEIDLLLGSLMHNPKAYLFALIAIATGARPKAILNLKRKDIDMGYHKISFMELKKNTKYSVGIHEKLKLTLYDWIKDLKPNEYLFFRESPKIDKNAHITHTSIRNKIQPIMNELFNEGLEPNDRINKVSLYTLRHSFGSLLSSSGANAFVIKELMNHSDIKMTDRYVKVQQAASQKYIDAIL</sequence>
<evidence type="ECO:0000313" key="9">
    <source>
        <dbReference type="Proteomes" id="UP000233248"/>
    </source>
</evidence>
<dbReference type="KEGG" id="ahs:AHALO_2271"/>
<reference evidence="8 9" key="1">
    <citation type="submission" date="2017-09" db="EMBL/GenBank/DDBJ databases">
        <title>Genomics of the genus Arcobacter.</title>
        <authorList>
            <person name="Perez-Cataluna A."/>
            <person name="Figueras M.J."/>
            <person name="Salas-Masso N."/>
        </authorList>
    </citation>
    <scope>NUCLEOTIDE SEQUENCE [LARGE SCALE GENOMIC DNA]</scope>
    <source>
        <strain evidence="8 9">DSM 18005</strain>
    </source>
</reference>
<comment type="caution">
    <text evidence="8">The sequence shown here is derived from an EMBL/GenBank/DDBJ whole genome shotgun (WGS) entry which is preliminary data.</text>
</comment>
<dbReference type="EMBL" id="NXIF01000026">
    <property type="protein sequence ID" value="PKI80955.1"/>
    <property type="molecule type" value="Genomic_DNA"/>
</dbReference>
<feature type="domain" description="Core-binding (CB)" evidence="7">
    <location>
        <begin position="81"/>
        <end position="160"/>
    </location>
</feature>
<protein>
    <recommendedName>
        <fullName evidence="10">Integrase</fullName>
    </recommendedName>
</protein>
<gene>
    <name evidence="8" type="ORF">CP960_06875</name>
</gene>
<evidence type="ECO:0000256" key="4">
    <source>
        <dbReference type="ARBA" id="ARBA00023172"/>
    </source>
</evidence>
<keyword evidence="9" id="KW-1185">Reference proteome</keyword>
<evidence type="ECO:0000256" key="5">
    <source>
        <dbReference type="PROSITE-ProRule" id="PRU01248"/>
    </source>
</evidence>
<name>A0A2N1J315_9BACT</name>
<dbReference type="RefSeq" id="WP_101184679.1">
    <property type="nucleotide sequence ID" value="NZ_CP031218.1"/>
</dbReference>
<dbReference type="InterPro" id="IPR057084">
    <property type="entry name" value="Int_N"/>
</dbReference>
<dbReference type="Pfam" id="PF24624">
    <property type="entry name" value="Int_N"/>
    <property type="match status" value="1"/>
</dbReference>
<dbReference type="SUPFAM" id="SSF56349">
    <property type="entry name" value="DNA breaking-rejoining enzymes"/>
    <property type="match status" value="1"/>
</dbReference>
<keyword evidence="4" id="KW-0233">DNA recombination</keyword>
<dbReference type="PANTHER" id="PTHR30349">
    <property type="entry name" value="PHAGE INTEGRASE-RELATED"/>
    <property type="match status" value="1"/>
</dbReference>
<keyword evidence="3 5" id="KW-0238">DNA-binding</keyword>
<evidence type="ECO:0000256" key="1">
    <source>
        <dbReference type="ARBA" id="ARBA00008857"/>
    </source>
</evidence>
<dbReference type="OrthoDB" id="9789256at2"/>
<evidence type="ECO:0000259" key="7">
    <source>
        <dbReference type="PROSITE" id="PS51900"/>
    </source>
</evidence>
<accession>A0A2N1J315</accession>
<proteinExistence type="inferred from homology"/>
<dbReference type="InterPro" id="IPR011010">
    <property type="entry name" value="DNA_brk_join_enz"/>
</dbReference>
<dbReference type="AlphaFoldDB" id="A0A2N1J315"/>
<organism evidence="8 9">
    <name type="scientific">Malaciobacter halophilus</name>
    <dbReference type="NCBI Taxonomy" id="197482"/>
    <lineage>
        <taxon>Bacteria</taxon>
        <taxon>Pseudomonadati</taxon>
        <taxon>Campylobacterota</taxon>
        <taxon>Epsilonproteobacteria</taxon>
        <taxon>Campylobacterales</taxon>
        <taxon>Arcobacteraceae</taxon>
        <taxon>Malaciobacter</taxon>
    </lineage>
</organism>
<dbReference type="InterPro" id="IPR010998">
    <property type="entry name" value="Integrase_recombinase_N"/>
</dbReference>
<dbReference type="GO" id="GO:0006310">
    <property type="term" value="P:DNA recombination"/>
    <property type="evidence" value="ECO:0007669"/>
    <property type="project" value="UniProtKB-KW"/>
</dbReference>
<dbReference type="Gene3D" id="1.10.443.10">
    <property type="entry name" value="Intergrase catalytic core"/>
    <property type="match status" value="1"/>
</dbReference>
<evidence type="ECO:0000256" key="3">
    <source>
        <dbReference type="ARBA" id="ARBA00023125"/>
    </source>
</evidence>
<evidence type="ECO:0000259" key="6">
    <source>
        <dbReference type="PROSITE" id="PS51898"/>
    </source>
</evidence>
<dbReference type="PROSITE" id="PS51900">
    <property type="entry name" value="CB"/>
    <property type="match status" value="1"/>
</dbReference>
<evidence type="ECO:0000256" key="2">
    <source>
        <dbReference type="ARBA" id="ARBA00022908"/>
    </source>
</evidence>
<dbReference type="Gene3D" id="1.10.150.130">
    <property type="match status" value="1"/>
</dbReference>
<dbReference type="PANTHER" id="PTHR30349:SF41">
    <property type="entry name" value="INTEGRASE_RECOMBINASE PROTEIN MJ0367-RELATED"/>
    <property type="match status" value="1"/>
</dbReference>
<keyword evidence="2" id="KW-0229">DNA integration</keyword>
<dbReference type="GO" id="GO:0015074">
    <property type="term" value="P:DNA integration"/>
    <property type="evidence" value="ECO:0007669"/>
    <property type="project" value="UniProtKB-KW"/>
</dbReference>
<dbReference type="InterPro" id="IPR044068">
    <property type="entry name" value="CB"/>
</dbReference>
<dbReference type="Proteomes" id="UP000233248">
    <property type="component" value="Unassembled WGS sequence"/>
</dbReference>
<evidence type="ECO:0008006" key="10">
    <source>
        <dbReference type="Google" id="ProtNLM"/>
    </source>
</evidence>
<dbReference type="InterPro" id="IPR013762">
    <property type="entry name" value="Integrase-like_cat_sf"/>
</dbReference>
<dbReference type="Pfam" id="PF00589">
    <property type="entry name" value="Phage_integrase"/>
    <property type="match status" value="1"/>
</dbReference>